<name>A0A7C5I322_9BACT</name>
<dbReference type="InterPro" id="IPR020631">
    <property type="entry name" value="THF_DH/CycHdrlase_NAD-bd_dom"/>
</dbReference>
<dbReference type="AlphaFoldDB" id="A0A7C5I322"/>
<evidence type="ECO:0000256" key="4">
    <source>
        <dbReference type="ARBA" id="ARBA00022755"/>
    </source>
</evidence>
<evidence type="ECO:0000256" key="2">
    <source>
        <dbReference type="ARBA" id="ARBA00022563"/>
    </source>
</evidence>
<dbReference type="GO" id="GO:0004477">
    <property type="term" value="F:methenyltetrahydrofolate cyclohydrolase activity"/>
    <property type="evidence" value="ECO:0007669"/>
    <property type="project" value="UniProtKB-UniRule"/>
</dbReference>
<dbReference type="Gene3D" id="3.40.50.10860">
    <property type="entry name" value="Leucine Dehydrogenase, chain A, domain 1"/>
    <property type="match status" value="1"/>
</dbReference>
<evidence type="ECO:0000256" key="9">
    <source>
        <dbReference type="ARBA" id="ARBA00023167"/>
    </source>
</evidence>
<dbReference type="CDD" id="cd01080">
    <property type="entry name" value="NAD_bind_m-THF_DH_Cyclohyd"/>
    <property type="match status" value="1"/>
</dbReference>
<sequence>MAIILEGMPVAKKIYQEIVEQMSRFGQKKPQLVLYCSHPDDSTQAYMKSILKRGEKLGIPVHVIEASKQPFNDIMRFNNDSVISGVMIMHPLREVDEDMIIKAISPLKDVEGRGPVNLGGVVMGEAYYAPPTAEAVMEILDFYGISIRGRDVTILGRSTTVGKPLALLMLKKGVDGTVTVCHSRTRNIESKAKGADILVSAVGKAGFVRKSWVKEGAVVIDVGINFSNGKIVGDVDFEEVKDIATAITPVPHGVGVVTTAVLFKHLVESFKRILDGGL</sequence>
<comment type="similarity">
    <text evidence="11">Belongs to the tetrahydrofolate dehydrogenase/cyclohydrolase family.</text>
</comment>
<dbReference type="InterPro" id="IPR000672">
    <property type="entry name" value="THF_DH/CycHdrlase"/>
</dbReference>
<evidence type="ECO:0000256" key="5">
    <source>
        <dbReference type="ARBA" id="ARBA00022801"/>
    </source>
</evidence>
<keyword evidence="8 11" id="KW-0368">Histidine biosynthesis</keyword>
<accession>A0A7C5I322</accession>
<dbReference type="GO" id="GO:0000105">
    <property type="term" value="P:L-histidine biosynthetic process"/>
    <property type="evidence" value="ECO:0007669"/>
    <property type="project" value="UniProtKB-KW"/>
</dbReference>
<comment type="pathway">
    <text evidence="1 11">One-carbon metabolism; tetrahydrofolate interconversion.</text>
</comment>
<dbReference type="Proteomes" id="UP000886129">
    <property type="component" value="Unassembled WGS sequence"/>
</dbReference>
<dbReference type="InterPro" id="IPR020630">
    <property type="entry name" value="THF_DH/CycHdrlase_cat_dom"/>
</dbReference>
<organism evidence="14">
    <name type="scientific">Kosmotoga arenicorallina</name>
    <dbReference type="NCBI Taxonomy" id="688066"/>
    <lineage>
        <taxon>Bacteria</taxon>
        <taxon>Thermotogati</taxon>
        <taxon>Thermotogota</taxon>
        <taxon>Thermotogae</taxon>
        <taxon>Kosmotogales</taxon>
        <taxon>Kosmotogaceae</taxon>
        <taxon>Kosmotoga</taxon>
    </lineage>
</organism>
<feature type="binding site" evidence="11">
    <location>
        <position position="224"/>
    </location>
    <ligand>
        <name>NADP(+)</name>
        <dbReference type="ChEBI" id="CHEBI:58349"/>
    </ligand>
</feature>
<evidence type="ECO:0000256" key="7">
    <source>
        <dbReference type="ARBA" id="ARBA00023002"/>
    </source>
</evidence>
<reference evidence="14" key="1">
    <citation type="journal article" date="2020" name="mSystems">
        <title>Genome- and Community-Level Interaction Insights into Carbon Utilization and Element Cycling Functions of Hydrothermarchaeota in Hydrothermal Sediment.</title>
        <authorList>
            <person name="Zhou Z."/>
            <person name="Liu Y."/>
            <person name="Xu W."/>
            <person name="Pan J."/>
            <person name="Luo Z.H."/>
            <person name="Li M."/>
        </authorList>
    </citation>
    <scope>NUCLEOTIDE SEQUENCE [LARGE SCALE GENOMIC DNA]</scope>
    <source>
        <strain evidence="14">HyVt-80</strain>
    </source>
</reference>
<dbReference type="Pfam" id="PF00763">
    <property type="entry name" value="THF_DHG_CYH"/>
    <property type="match status" value="1"/>
</dbReference>
<dbReference type="SUPFAM" id="SSF53223">
    <property type="entry name" value="Aminoacid dehydrogenase-like, N-terminal domain"/>
    <property type="match status" value="1"/>
</dbReference>
<dbReference type="Pfam" id="PF02882">
    <property type="entry name" value="THF_DHG_CYH_C"/>
    <property type="match status" value="1"/>
</dbReference>
<dbReference type="SUPFAM" id="SSF51735">
    <property type="entry name" value="NAD(P)-binding Rossmann-fold domains"/>
    <property type="match status" value="1"/>
</dbReference>
<dbReference type="GO" id="GO:0004488">
    <property type="term" value="F:methylenetetrahydrofolate dehydrogenase (NADP+) activity"/>
    <property type="evidence" value="ECO:0007669"/>
    <property type="project" value="UniProtKB-UniRule"/>
</dbReference>
<dbReference type="EC" id="1.5.1.5" evidence="11"/>
<evidence type="ECO:0000256" key="3">
    <source>
        <dbReference type="ARBA" id="ARBA00022605"/>
    </source>
</evidence>
<dbReference type="PANTHER" id="PTHR48099:SF5">
    <property type="entry name" value="C-1-TETRAHYDROFOLATE SYNTHASE, CYTOPLASMIC"/>
    <property type="match status" value="1"/>
</dbReference>
<keyword evidence="3 11" id="KW-0028">Amino-acid biosynthesis</keyword>
<dbReference type="PANTHER" id="PTHR48099">
    <property type="entry name" value="C-1-TETRAHYDROFOLATE SYNTHASE, CYTOPLASMIC-RELATED"/>
    <property type="match status" value="1"/>
</dbReference>
<keyword evidence="2 11" id="KW-0554">One-carbon metabolism</keyword>
<dbReference type="GO" id="GO:0005829">
    <property type="term" value="C:cytosol"/>
    <property type="evidence" value="ECO:0007669"/>
    <property type="project" value="TreeGrafter"/>
</dbReference>
<evidence type="ECO:0000256" key="8">
    <source>
        <dbReference type="ARBA" id="ARBA00023102"/>
    </source>
</evidence>
<dbReference type="GO" id="GO:0006164">
    <property type="term" value="P:purine nucleotide biosynthetic process"/>
    <property type="evidence" value="ECO:0007669"/>
    <property type="project" value="UniProtKB-KW"/>
</dbReference>
<proteinExistence type="inferred from homology"/>
<keyword evidence="6 11" id="KW-0521">NADP</keyword>
<keyword evidence="10 11" id="KW-0511">Multifunctional enzyme</keyword>
<feature type="binding site" evidence="11">
    <location>
        <begin position="156"/>
        <end position="158"/>
    </location>
    <ligand>
        <name>NADP(+)</name>
        <dbReference type="ChEBI" id="CHEBI:58349"/>
    </ligand>
</feature>
<evidence type="ECO:0000256" key="10">
    <source>
        <dbReference type="ARBA" id="ARBA00023268"/>
    </source>
</evidence>
<gene>
    <name evidence="11" type="primary">folD</name>
    <name evidence="14" type="ORF">ENL26_00880</name>
</gene>
<comment type="subunit">
    <text evidence="11">Homodimer.</text>
</comment>
<dbReference type="EC" id="3.5.4.9" evidence="11"/>
<evidence type="ECO:0000256" key="11">
    <source>
        <dbReference type="HAMAP-Rule" id="MF_01576"/>
    </source>
</evidence>
<dbReference type="InterPro" id="IPR036291">
    <property type="entry name" value="NAD(P)-bd_dom_sf"/>
</dbReference>
<keyword evidence="5 11" id="KW-0378">Hydrolase</keyword>
<dbReference type="FunFam" id="3.40.50.720:FF:000094">
    <property type="entry name" value="Bifunctional protein FolD"/>
    <property type="match status" value="1"/>
</dbReference>
<feature type="domain" description="Tetrahydrofolate dehydrogenase/cyclohydrolase catalytic" evidence="12">
    <location>
        <begin position="5"/>
        <end position="111"/>
    </location>
</feature>
<comment type="caution">
    <text evidence="11">Lacks conserved residue(s) required for the propagation of feature annotation.</text>
</comment>
<dbReference type="GO" id="GO:0035999">
    <property type="term" value="P:tetrahydrofolate interconversion"/>
    <property type="evidence" value="ECO:0007669"/>
    <property type="project" value="UniProtKB-UniRule"/>
</dbReference>
<comment type="caution">
    <text evidence="14">The sequence shown here is derived from an EMBL/GenBank/DDBJ whole genome shotgun (WGS) entry which is preliminary data.</text>
</comment>
<protein>
    <recommendedName>
        <fullName evidence="11">Bifunctional protein FolD</fullName>
    </recommendedName>
    <domain>
        <recommendedName>
            <fullName evidence="11">Methylenetetrahydrofolate dehydrogenase</fullName>
            <ecNumber evidence="11">1.5.1.5</ecNumber>
        </recommendedName>
    </domain>
    <domain>
        <recommendedName>
            <fullName evidence="11">Methenyltetrahydrofolate cyclohydrolase</fullName>
            <ecNumber evidence="11">3.5.4.9</ecNumber>
        </recommendedName>
    </domain>
</protein>
<dbReference type="HAMAP" id="MF_01576">
    <property type="entry name" value="THF_DHG_CYH"/>
    <property type="match status" value="1"/>
</dbReference>
<dbReference type="Gene3D" id="3.40.50.720">
    <property type="entry name" value="NAD(P)-binding Rossmann-like Domain"/>
    <property type="match status" value="1"/>
</dbReference>
<dbReference type="GO" id="GO:0009086">
    <property type="term" value="P:methionine biosynthetic process"/>
    <property type="evidence" value="ECO:0007669"/>
    <property type="project" value="UniProtKB-KW"/>
</dbReference>
<evidence type="ECO:0000313" key="14">
    <source>
        <dbReference type="EMBL" id="HHF08314.1"/>
    </source>
</evidence>
<dbReference type="EMBL" id="DRTH01000049">
    <property type="protein sequence ID" value="HHF08314.1"/>
    <property type="molecule type" value="Genomic_DNA"/>
</dbReference>
<feature type="domain" description="Tetrahydrofolate dehydrogenase/cyclohydrolase NAD(P)-binding" evidence="13">
    <location>
        <begin position="130"/>
        <end position="272"/>
    </location>
</feature>
<evidence type="ECO:0000259" key="12">
    <source>
        <dbReference type="Pfam" id="PF00763"/>
    </source>
</evidence>
<comment type="catalytic activity">
    <reaction evidence="11">
        <text>(6R)-5,10-methylene-5,6,7,8-tetrahydrofolate + NADP(+) = (6R)-5,10-methenyltetrahydrofolate + NADPH</text>
        <dbReference type="Rhea" id="RHEA:22812"/>
        <dbReference type="ChEBI" id="CHEBI:15636"/>
        <dbReference type="ChEBI" id="CHEBI:57455"/>
        <dbReference type="ChEBI" id="CHEBI:57783"/>
        <dbReference type="ChEBI" id="CHEBI:58349"/>
        <dbReference type="EC" id="1.5.1.5"/>
    </reaction>
</comment>
<evidence type="ECO:0000256" key="6">
    <source>
        <dbReference type="ARBA" id="ARBA00022857"/>
    </source>
</evidence>
<comment type="catalytic activity">
    <reaction evidence="11">
        <text>(6R)-5,10-methenyltetrahydrofolate + H2O = (6R)-10-formyltetrahydrofolate + H(+)</text>
        <dbReference type="Rhea" id="RHEA:23700"/>
        <dbReference type="ChEBI" id="CHEBI:15377"/>
        <dbReference type="ChEBI" id="CHEBI:15378"/>
        <dbReference type="ChEBI" id="CHEBI:57455"/>
        <dbReference type="ChEBI" id="CHEBI:195366"/>
        <dbReference type="EC" id="3.5.4.9"/>
    </reaction>
</comment>
<dbReference type="UniPathway" id="UPA00193"/>
<evidence type="ECO:0000256" key="1">
    <source>
        <dbReference type="ARBA" id="ARBA00004777"/>
    </source>
</evidence>
<evidence type="ECO:0000259" key="13">
    <source>
        <dbReference type="Pfam" id="PF02882"/>
    </source>
</evidence>
<comment type="function">
    <text evidence="11">Catalyzes the oxidation of 5,10-methylenetetrahydrofolate to 5,10-methenyltetrahydrofolate and then the hydrolysis of 5,10-methenyltetrahydrofolate to 10-formyltetrahydrofolate.</text>
</comment>
<keyword evidence="4 11" id="KW-0658">Purine biosynthesis</keyword>
<dbReference type="PRINTS" id="PR00085">
    <property type="entry name" value="THFDHDRGNASE"/>
</dbReference>
<keyword evidence="7 11" id="KW-0560">Oxidoreductase</keyword>
<dbReference type="InterPro" id="IPR046346">
    <property type="entry name" value="Aminoacid_DH-like_N_sf"/>
</dbReference>
<keyword evidence="9 11" id="KW-0486">Methionine biosynthesis</keyword>